<accession>D3VDN7</accession>
<sequence>MGLNIQAVKTEKIKTTHDNTIFNSLFILANLNIKVKYDDGNTIIIKQKYIKLMFLAP</sequence>
<dbReference type="EMBL" id="FN667742">
    <property type="protein sequence ID" value="CBJ89954.1"/>
    <property type="molecule type" value="Genomic_DNA"/>
</dbReference>
<evidence type="ECO:0000313" key="2">
    <source>
        <dbReference type="Proteomes" id="UP000008075"/>
    </source>
</evidence>
<gene>
    <name evidence="1" type="ordered locus">XNC1_1894</name>
</gene>
<organism evidence="1 2">
    <name type="scientific">Xenorhabdus nematophila (strain ATCC 19061 / DSM 3370 / CCUG 14189 / LMG 1036 / NCIMB 9965 / AN6)</name>
    <dbReference type="NCBI Taxonomy" id="406817"/>
    <lineage>
        <taxon>Bacteria</taxon>
        <taxon>Pseudomonadati</taxon>
        <taxon>Pseudomonadota</taxon>
        <taxon>Gammaproteobacteria</taxon>
        <taxon>Enterobacterales</taxon>
        <taxon>Morganellaceae</taxon>
        <taxon>Xenorhabdus</taxon>
    </lineage>
</organism>
<dbReference type="HOGENOM" id="CLU_2995718_0_0_6"/>
<protein>
    <submittedName>
        <fullName evidence="1">Uncharacterized protein</fullName>
    </submittedName>
</protein>
<evidence type="ECO:0000313" key="1">
    <source>
        <dbReference type="EMBL" id="CBJ89954.1"/>
    </source>
</evidence>
<proteinExistence type="predicted"/>
<dbReference type="AlphaFoldDB" id="D3VDN7"/>
<dbReference type="KEGG" id="xne:XNC1_1894"/>
<reference evidence="1 2" key="1">
    <citation type="journal article" date="2011" name="PLoS ONE">
        <title>The entomopathogenic bacterial endosymbionts xenorhabdus and photorhabdus: convergent lifestyles from divergent genomes.</title>
        <authorList>
            <person name="Chaston J.M."/>
            <person name="Suen G."/>
            <person name="Tucker S.L."/>
            <person name="Andersen A.W."/>
            <person name="Bhasin A."/>
            <person name="Bode E."/>
            <person name="Bode H.B."/>
            <person name="Brachmann A.O."/>
            <person name="Cowles C.E."/>
            <person name="Cowles K.N."/>
            <person name="Darby C."/>
            <person name="de Leon L."/>
            <person name="Drace K."/>
            <person name="Du Z."/>
            <person name="Givaudan A."/>
            <person name="Herbert Tran E.E."/>
            <person name="Jewell K.A."/>
            <person name="Knack J.J."/>
            <person name="Krasomil-Osterfeld K.C."/>
            <person name="Kukor R."/>
            <person name="Lanois A."/>
            <person name="Latreille P."/>
            <person name="Leimgruber N.K."/>
            <person name="Lipke C.M."/>
            <person name="Liu R."/>
            <person name="Lu X."/>
            <person name="Martens E.C."/>
            <person name="Marri P.R."/>
            <person name="Medigue C."/>
            <person name="Menard M.L."/>
            <person name="Miller N.M."/>
            <person name="Morales-Soto N."/>
            <person name="Norton S."/>
            <person name="Ogier J.C."/>
            <person name="Orchard S.S."/>
            <person name="Park D."/>
            <person name="Park Y."/>
            <person name="Qurollo B.A."/>
            <person name="Sugar D.R."/>
            <person name="Richards G.R."/>
            <person name="Rouy Z."/>
            <person name="Slominski B."/>
            <person name="Slominski K."/>
            <person name="Snyder H."/>
            <person name="Tjaden B.C."/>
            <person name="van der Hoeven R."/>
            <person name="Welch R.D."/>
            <person name="Wheeler C."/>
            <person name="Xiang B."/>
            <person name="Barbazuk B."/>
            <person name="Gaudriault S."/>
            <person name="Goodner B."/>
            <person name="Slater S.C."/>
            <person name="Forst S."/>
            <person name="Goldman B.S."/>
            <person name="Goodrich-Blair H."/>
        </authorList>
    </citation>
    <scope>NUCLEOTIDE SEQUENCE [LARGE SCALE GENOMIC DNA]</scope>
    <source>
        <strain evidence="2">ATCC 19061 / DSM 3370 / CCUG 14189 / LMG 1036 / NCIMB 9965 / AN6</strain>
    </source>
</reference>
<keyword evidence="2" id="KW-1185">Reference proteome</keyword>
<dbReference type="Proteomes" id="UP000008075">
    <property type="component" value="Chromosome"/>
</dbReference>
<name>D3VDN7_XENNA</name>